<organism evidence="5 6">
    <name type="scientific">Rhodococcus qingshengii</name>
    <dbReference type="NCBI Taxonomy" id="334542"/>
    <lineage>
        <taxon>Bacteria</taxon>
        <taxon>Bacillati</taxon>
        <taxon>Actinomycetota</taxon>
        <taxon>Actinomycetes</taxon>
        <taxon>Mycobacteriales</taxon>
        <taxon>Nocardiaceae</taxon>
        <taxon>Rhodococcus</taxon>
        <taxon>Rhodococcus erythropolis group</taxon>
    </lineage>
</organism>
<gene>
    <name evidence="5" type="ORF">CHR55_09220</name>
</gene>
<dbReference type="AlphaFoldDB" id="A0A2A5JEW2"/>
<feature type="domain" description="Amidohydrolase-related" evidence="4">
    <location>
        <begin position="63"/>
        <end position="426"/>
    </location>
</feature>
<dbReference type="Proteomes" id="UP000230886">
    <property type="component" value="Unassembled WGS sequence"/>
</dbReference>
<dbReference type="EMBL" id="NOVD01000004">
    <property type="protein sequence ID" value="PCK27896.1"/>
    <property type="molecule type" value="Genomic_DNA"/>
</dbReference>
<dbReference type="InterPro" id="IPR032466">
    <property type="entry name" value="Metal_Hydrolase"/>
</dbReference>
<keyword evidence="3" id="KW-0862">Zinc</keyword>
<dbReference type="GO" id="GO:0019239">
    <property type="term" value="F:deaminase activity"/>
    <property type="evidence" value="ECO:0007669"/>
    <property type="project" value="UniProtKB-ARBA"/>
</dbReference>
<dbReference type="InterPro" id="IPR011059">
    <property type="entry name" value="Metal-dep_hydrolase_composite"/>
</dbReference>
<accession>A0A2A5JEW2</accession>
<comment type="caution">
    <text evidence="5">The sequence shown here is derived from an EMBL/GenBank/DDBJ whole genome shotgun (WGS) entry which is preliminary data.</text>
</comment>
<dbReference type="SUPFAM" id="SSF51338">
    <property type="entry name" value="Composite domain of metallo-dependent hydrolases"/>
    <property type="match status" value="1"/>
</dbReference>
<dbReference type="SUPFAM" id="SSF51556">
    <property type="entry name" value="Metallo-dependent hydrolases"/>
    <property type="match status" value="1"/>
</dbReference>
<dbReference type="GO" id="GO:0046872">
    <property type="term" value="F:metal ion binding"/>
    <property type="evidence" value="ECO:0007669"/>
    <property type="project" value="UniProtKB-KW"/>
</dbReference>
<evidence type="ECO:0000313" key="6">
    <source>
        <dbReference type="Proteomes" id="UP000230886"/>
    </source>
</evidence>
<evidence type="ECO:0000259" key="4">
    <source>
        <dbReference type="Pfam" id="PF01979"/>
    </source>
</evidence>
<dbReference type="InterPro" id="IPR050287">
    <property type="entry name" value="MTA/SAH_deaminase"/>
</dbReference>
<dbReference type="CDD" id="cd01298">
    <property type="entry name" value="ATZ_TRZ_like"/>
    <property type="match status" value="1"/>
</dbReference>
<dbReference type="FunFam" id="3.20.20.140:FF:000014">
    <property type="entry name" value="5-methylthioadenosine/S-adenosylhomocysteine deaminase"/>
    <property type="match status" value="1"/>
</dbReference>
<evidence type="ECO:0000256" key="2">
    <source>
        <dbReference type="ARBA" id="ARBA00022801"/>
    </source>
</evidence>
<dbReference type="InterPro" id="IPR006680">
    <property type="entry name" value="Amidohydro-rel"/>
</dbReference>
<name>A0A2A5JEW2_RHOSG</name>
<dbReference type="NCBIfam" id="NF006055">
    <property type="entry name" value="PRK08203.1"/>
    <property type="match status" value="1"/>
</dbReference>
<keyword evidence="1" id="KW-0479">Metal-binding</keyword>
<dbReference type="PANTHER" id="PTHR43794:SF11">
    <property type="entry name" value="AMIDOHYDROLASE-RELATED DOMAIN-CONTAINING PROTEIN"/>
    <property type="match status" value="1"/>
</dbReference>
<dbReference type="Gene3D" id="2.30.40.10">
    <property type="entry name" value="Urease, subunit C, domain 1"/>
    <property type="match status" value="1"/>
</dbReference>
<dbReference type="Pfam" id="PF01979">
    <property type="entry name" value="Amidohydro_1"/>
    <property type="match status" value="1"/>
</dbReference>
<dbReference type="Gene3D" id="3.20.20.140">
    <property type="entry name" value="Metal-dependent hydrolases"/>
    <property type="match status" value="1"/>
</dbReference>
<dbReference type="PANTHER" id="PTHR43794">
    <property type="entry name" value="AMINOHYDROLASE SSNA-RELATED"/>
    <property type="match status" value="1"/>
</dbReference>
<protein>
    <submittedName>
        <fullName evidence="5">8-oxoguanine deaminase</fullName>
    </submittedName>
</protein>
<proteinExistence type="predicted"/>
<dbReference type="GO" id="GO:0016814">
    <property type="term" value="F:hydrolase activity, acting on carbon-nitrogen (but not peptide) bonds, in cyclic amidines"/>
    <property type="evidence" value="ECO:0007669"/>
    <property type="project" value="UniProtKB-ARBA"/>
</dbReference>
<evidence type="ECO:0000313" key="5">
    <source>
        <dbReference type="EMBL" id="PCK27896.1"/>
    </source>
</evidence>
<keyword evidence="2" id="KW-0378">Hydrolase</keyword>
<evidence type="ECO:0000256" key="1">
    <source>
        <dbReference type="ARBA" id="ARBA00022723"/>
    </source>
</evidence>
<evidence type="ECO:0000256" key="3">
    <source>
        <dbReference type="ARBA" id="ARBA00022833"/>
    </source>
</evidence>
<sequence>MTDPALGTTLVVANAHVVTMDSERSEHPDGYVVISGNKIVDVGAGKAPVYPNAHVIDGNGCLITPGLVNTHHHLYQWITRGLAADSTLFEWLTTLYPVWAGIDADAVHVAATGGLTWLAKTGCTTTTDHHYVVPRDAGDVFEAEITAAAQVGLRFHPCRGSMDLGQSSGGLPPDHVVEKLDDILTGTQSVIDRWHDPNAGSMLQIAVAPCSPFSVTESLLRESATLARENGVRMHTHLAETLDEESFCRELFGCTPVEYMERVGWVGPDVWYAHAVHLDDAGIETMARTGTAAAHCPTSNARLGAGIARAADLVKGGVTVGLGVDGAASNEACSLIEESRHALLFARAKGGPQTMTVRKALELGTIGGARVLGREGEIGSIEVGKLADLAVWKLDTVAHAGITDPVAALVLGSTPPLKLLLVNGRIVVADGRVTTVDEDVVASDVARAHRDLLGKA</sequence>
<reference evidence="5 6" key="1">
    <citation type="submission" date="2017-07" db="EMBL/GenBank/DDBJ databases">
        <title>Draft sequence of Rhodococcus enclensis 23b-28.</title>
        <authorList>
            <person name="Besaury L."/>
            <person name="Sancelme M."/>
            <person name="Amato P."/>
            <person name="Lallement A."/>
            <person name="Delort A.-M."/>
        </authorList>
    </citation>
    <scope>NUCLEOTIDE SEQUENCE [LARGE SCALE GENOMIC DNA]</scope>
    <source>
        <strain evidence="5 6">23b-28</strain>
    </source>
</reference>